<dbReference type="InterPro" id="IPR029063">
    <property type="entry name" value="SAM-dependent_MTases_sf"/>
</dbReference>
<dbReference type="InterPro" id="IPR013216">
    <property type="entry name" value="Methyltransf_11"/>
</dbReference>
<evidence type="ECO:0000259" key="1">
    <source>
        <dbReference type="Pfam" id="PF08241"/>
    </source>
</evidence>
<sequence>MDAIAYMDRAAALDDARAYKLRLLDALDVRRRHTVLDVGCGPGTDLLDLAATGAEWVIGIDADPLMVAEARHRTEEYPAVAVHLGDARSLPVSDAMVDRARVDRVLHYVPDPENVFAELRRVLKDDGVVVVAQPDWDTITVDPGDVRTNRAVREFVCDHVVTNATVGRRVARLAEDAGFTVDLRITTPVLRDFATADDILGLGRNAERAVRAGQLDADEAAEWLRTLAAGRFLATFMLFTAVLRPGSR</sequence>
<dbReference type="PANTHER" id="PTHR43861">
    <property type="entry name" value="TRANS-ACONITATE 2-METHYLTRANSFERASE-RELATED"/>
    <property type="match status" value="1"/>
</dbReference>
<proteinExistence type="predicted"/>
<dbReference type="CDD" id="cd02440">
    <property type="entry name" value="AdoMet_MTases"/>
    <property type="match status" value="1"/>
</dbReference>
<dbReference type="EMBL" id="RBXR01000001">
    <property type="protein sequence ID" value="RKT71250.1"/>
    <property type="molecule type" value="Genomic_DNA"/>
</dbReference>
<dbReference type="GO" id="GO:0008757">
    <property type="term" value="F:S-adenosylmethionine-dependent methyltransferase activity"/>
    <property type="evidence" value="ECO:0007669"/>
    <property type="project" value="InterPro"/>
</dbReference>
<accession>A0A495XAG0</accession>
<dbReference type="SUPFAM" id="SSF53335">
    <property type="entry name" value="S-adenosyl-L-methionine-dependent methyltransferases"/>
    <property type="match status" value="1"/>
</dbReference>
<keyword evidence="3" id="KW-1185">Reference proteome</keyword>
<evidence type="ECO:0000313" key="2">
    <source>
        <dbReference type="EMBL" id="RKT71250.1"/>
    </source>
</evidence>
<dbReference type="OrthoDB" id="3636702at2"/>
<keyword evidence="2" id="KW-0489">Methyltransferase</keyword>
<reference evidence="2 3" key="1">
    <citation type="submission" date="2018-10" db="EMBL/GenBank/DDBJ databases">
        <title>Sequencing the genomes of 1000 actinobacteria strains.</title>
        <authorList>
            <person name="Klenk H.-P."/>
        </authorList>
    </citation>
    <scope>NUCLEOTIDE SEQUENCE [LARGE SCALE GENOMIC DNA]</scope>
    <source>
        <strain evidence="2 3">DSM 43911</strain>
    </source>
</reference>
<dbReference type="GO" id="GO:0032259">
    <property type="term" value="P:methylation"/>
    <property type="evidence" value="ECO:0007669"/>
    <property type="project" value="UniProtKB-KW"/>
</dbReference>
<dbReference type="Proteomes" id="UP000272729">
    <property type="component" value="Unassembled WGS sequence"/>
</dbReference>
<dbReference type="Pfam" id="PF08241">
    <property type="entry name" value="Methyltransf_11"/>
    <property type="match status" value="1"/>
</dbReference>
<dbReference type="Gene3D" id="3.40.50.150">
    <property type="entry name" value="Vaccinia Virus protein VP39"/>
    <property type="match status" value="1"/>
</dbReference>
<name>A0A495XAG0_9PSEU</name>
<dbReference type="RefSeq" id="WP_121223599.1">
    <property type="nucleotide sequence ID" value="NZ_JBIUBA010000001.1"/>
</dbReference>
<comment type="caution">
    <text evidence="2">The sequence shown here is derived from an EMBL/GenBank/DDBJ whole genome shotgun (WGS) entry which is preliminary data.</text>
</comment>
<dbReference type="AlphaFoldDB" id="A0A495XAG0"/>
<dbReference type="PANTHER" id="PTHR43861:SF1">
    <property type="entry name" value="TRANS-ACONITATE 2-METHYLTRANSFERASE"/>
    <property type="match status" value="1"/>
</dbReference>
<keyword evidence="2" id="KW-0808">Transferase</keyword>
<evidence type="ECO:0000313" key="3">
    <source>
        <dbReference type="Proteomes" id="UP000272729"/>
    </source>
</evidence>
<protein>
    <submittedName>
        <fullName evidence="2">Methyltransferase family protein</fullName>
    </submittedName>
</protein>
<organism evidence="2 3">
    <name type="scientific">Saccharothrix variisporea</name>
    <dbReference type="NCBI Taxonomy" id="543527"/>
    <lineage>
        <taxon>Bacteria</taxon>
        <taxon>Bacillati</taxon>
        <taxon>Actinomycetota</taxon>
        <taxon>Actinomycetes</taxon>
        <taxon>Pseudonocardiales</taxon>
        <taxon>Pseudonocardiaceae</taxon>
        <taxon>Saccharothrix</taxon>
    </lineage>
</organism>
<gene>
    <name evidence="2" type="ORF">DFJ66_4532</name>
</gene>
<feature type="domain" description="Methyltransferase type 11" evidence="1">
    <location>
        <begin position="36"/>
        <end position="131"/>
    </location>
</feature>